<keyword evidence="1" id="KW-0472">Membrane</keyword>
<protein>
    <recommendedName>
        <fullName evidence="4">Type II secretion system protein GspG C-terminal domain-containing protein</fullName>
    </recommendedName>
</protein>
<dbReference type="AlphaFoldDB" id="A0A1F5X5X7"/>
<comment type="caution">
    <text evidence="2">The sequence shown here is derived from an EMBL/GenBank/DDBJ whole genome shotgun (WGS) entry which is preliminary data.</text>
</comment>
<evidence type="ECO:0000256" key="1">
    <source>
        <dbReference type="SAM" id="Phobius"/>
    </source>
</evidence>
<dbReference type="Proteomes" id="UP000178046">
    <property type="component" value="Unassembled WGS sequence"/>
</dbReference>
<keyword evidence="1" id="KW-0812">Transmembrane</keyword>
<organism evidence="2 3">
    <name type="scientific">Candidatus Giovannonibacteria bacterium RIFCSPLOWO2_01_FULL_44_16</name>
    <dbReference type="NCBI Taxonomy" id="1798348"/>
    <lineage>
        <taxon>Bacteria</taxon>
        <taxon>Candidatus Giovannoniibacteriota</taxon>
    </lineage>
</organism>
<evidence type="ECO:0000313" key="2">
    <source>
        <dbReference type="EMBL" id="OGF83293.1"/>
    </source>
</evidence>
<gene>
    <name evidence="2" type="ORF">A2924_03340</name>
</gene>
<sequence>MRKIYKILIILGIILIGGVLVLISLNNTALKNHDVRREYDIKQISLALKNYADKNEGIYPADLSELQKFFPELYLSTYFGEIDYKYKRINNNHYCLYTELESRKDVFFANEKEADFGSSSCTRN</sequence>
<accession>A0A1F5X5X7</accession>
<feature type="transmembrane region" description="Helical" evidence="1">
    <location>
        <begin position="7"/>
        <end position="25"/>
    </location>
</feature>
<evidence type="ECO:0000313" key="3">
    <source>
        <dbReference type="Proteomes" id="UP000178046"/>
    </source>
</evidence>
<reference evidence="2 3" key="1">
    <citation type="journal article" date="2016" name="Nat. Commun.">
        <title>Thousands of microbial genomes shed light on interconnected biogeochemical processes in an aquifer system.</title>
        <authorList>
            <person name="Anantharaman K."/>
            <person name="Brown C.T."/>
            <person name="Hug L.A."/>
            <person name="Sharon I."/>
            <person name="Castelle C.J."/>
            <person name="Probst A.J."/>
            <person name="Thomas B.C."/>
            <person name="Singh A."/>
            <person name="Wilkins M.J."/>
            <person name="Karaoz U."/>
            <person name="Brodie E.L."/>
            <person name="Williams K.H."/>
            <person name="Hubbard S.S."/>
            <person name="Banfield J.F."/>
        </authorList>
    </citation>
    <scope>NUCLEOTIDE SEQUENCE [LARGE SCALE GENOMIC DNA]</scope>
</reference>
<keyword evidence="1" id="KW-1133">Transmembrane helix</keyword>
<dbReference type="EMBL" id="MFIA01000002">
    <property type="protein sequence ID" value="OGF83293.1"/>
    <property type="molecule type" value="Genomic_DNA"/>
</dbReference>
<evidence type="ECO:0008006" key="4">
    <source>
        <dbReference type="Google" id="ProtNLM"/>
    </source>
</evidence>
<proteinExistence type="predicted"/>
<name>A0A1F5X5X7_9BACT</name>